<dbReference type="GO" id="GO:0005634">
    <property type="term" value="C:nucleus"/>
    <property type="evidence" value="ECO:0007669"/>
    <property type="project" value="UniProtKB-SubCell"/>
</dbReference>
<dbReference type="InterPro" id="IPR013087">
    <property type="entry name" value="Znf_C2H2_type"/>
</dbReference>
<dbReference type="InterPro" id="IPR050888">
    <property type="entry name" value="ZnF_C2H2-type_TF"/>
</dbReference>
<name>A0A0H1B8W1_9EURO</name>
<feature type="domain" description="C2H2-type" evidence="8">
    <location>
        <begin position="120"/>
        <end position="142"/>
    </location>
</feature>
<keyword evidence="10" id="KW-1185">Reference proteome</keyword>
<dbReference type="Proteomes" id="UP000053573">
    <property type="component" value="Unassembled WGS sequence"/>
</dbReference>
<evidence type="ECO:0000259" key="8">
    <source>
        <dbReference type="PROSITE" id="PS50157"/>
    </source>
</evidence>
<keyword evidence="6" id="KW-0539">Nucleus</keyword>
<sequence>MVNLGKYITRNDYGTTEYECAYCYKTTTSLAALTQHCRDSPAHRWCHRCERVFPHDTALNDHLRYSSAHNICEGIDCDEDFLTYAELVDHKEECHYWCRPCDWFADSQYELREHDIDSHFMCETCDSFFQNDNNLRMHMITHQECDRECYGCTKEFSTFSAMLIHLEAGRCCTSRSELNTIAAEYMDSDEYFRGFDRYFPFYCPNCDVVFRHLSALYQHVEMRLECQHLLEYDCCLYDLEHHLDDQLSE</sequence>
<dbReference type="Gene3D" id="3.30.160.60">
    <property type="entry name" value="Classic Zinc Finger"/>
    <property type="match status" value="1"/>
</dbReference>
<keyword evidence="5" id="KW-0862">Zinc</keyword>
<dbReference type="GO" id="GO:0008270">
    <property type="term" value="F:zinc ion binding"/>
    <property type="evidence" value="ECO:0007669"/>
    <property type="project" value="UniProtKB-KW"/>
</dbReference>
<evidence type="ECO:0000256" key="2">
    <source>
        <dbReference type="ARBA" id="ARBA00022723"/>
    </source>
</evidence>
<evidence type="ECO:0000256" key="6">
    <source>
        <dbReference type="ARBA" id="ARBA00023242"/>
    </source>
</evidence>
<accession>A0A0H1B8W1</accession>
<comment type="caution">
    <text evidence="9">The sequence shown here is derived from an EMBL/GenBank/DDBJ whole genome shotgun (WGS) entry which is preliminary data.</text>
</comment>
<dbReference type="InterPro" id="IPR036236">
    <property type="entry name" value="Znf_C2H2_sf"/>
</dbReference>
<organism evidence="9 10">
    <name type="scientific">Blastomyces silverae</name>
    <dbReference type="NCBI Taxonomy" id="2060906"/>
    <lineage>
        <taxon>Eukaryota</taxon>
        <taxon>Fungi</taxon>
        <taxon>Dikarya</taxon>
        <taxon>Ascomycota</taxon>
        <taxon>Pezizomycotina</taxon>
        <taxon>Eurotiomycetes</taxon>
        <taxon>Eurotiomycetidae</taxon>
        <taxon>Onygenales</taxon>
        <taxon>Ajellomycetaceae</taxon>
        <taxon>Blastomyces</taxon>
    </lineage>
</organism>
<evidence type="ECO:0000313" key="9">
    <source>
        <dbReference type="EMBL" id="KLJ07447.1"/>
    </source>
</evidence>
<dbReference type="Pfam" id="PF00096">
    <property type="entry name" value="zf-C2H2"/>
    <property type="match status" value="1"/>
</dbReference>
<evidence type="ECO:0000313" key="10">
    <source>
        <dbReference type="Proteomes" id="UP000053573"/>
    </source>
</evidence>
<dbReference type="STRING" id="2060906.A0A0H1B8W1"/>
<evidence type="ECO:0000256" key="1">
    <source>
        <dbReference type="ARBA" id="ARBA00004123"/>
    </source>
</evidence>
<dbReference type="SUPFAM" id="SSF57667">
    <property type="entry name" value="beta-beta-alpha zinc fingers"/>
    <property type="match status" value="1"/>
</dbReference>
<keyword evidence="4 7" id="KW-0863">Zinc-finger</keyword>
<evidence type="ECO:0000256" key="7">
    <source>
        <dbReference type="PROSITE-ProRule" id="PRU00042"/>
    </source>
</evidence>
<dbReference type="PROSITE" id="PS00028">
    <property type="entry name" value="ZINC_FINGER_C2H2_1"/>
    <property type="match status" value="2"/>
</dbReference>
<dbReference type="PROSITE" id="PS50157">
    <property type="entry name" value="ZINC_FINGER_C2H2_2"/>
    <property type="match status" value="2"/>
</dbReference>
<evidence type="ECO:0000256" key="3">
    <source>
        <dbReference type="ARBA" id="ARBA00022737"/>
    </source>
</evidence>
<evidence type="ECO:0000256" key="4">
    <source>
        <dbReference type="ARBA" id="ARBA00022771"/>
    </source>
</evidence>
<feature type="domain" description="C2H2-type" evidence="8">
    <location>
        <begin position="70"/>
        <end position="100"/>
    </location>
</feature>
<reference evidence="10" key="1">
    <citation type="journal article" date="2015" name="PLoS Genet.">
        <title>The dynamic genome and transcriptome of the human fungal pathogen Blastomyces and close relative Emmonsia.</title>
        <authorList>
            <person name="Munoz J.F."/>
            <person name="Gauthier G.M."/>
            <person name="Desjardins C.A."/>
            <person name="Gallo J.E."/>
            <person name="Holder J."/>
            <person name="Sullivan T.D."/>
            <person name="Marty A.J."/>
            <person name="Carmen J.C."/>
            <person name="Chen Z."/>
            <person name="Ding L."/>
            <person name="Gujja S."/>
            <person name="Magrini V."/>
            <person name="Misas E."/>
            <person name="Mitreva M."/>
            <person name="Priest M."/>
            <person name="Saif S."/>
            <person name="Whiston E.A."/>
            <person name="Young S."/>
            <person name="Zeng Q."/>
            <person name="Goldman W.E."/>
            <person name="Mardis E.R."/>
            <person name="Taylor J.W."/>
            <person name="McEwen J.G."/>
            <person name="Clay O.K."/>
            <person name="Klein B.S."/>
            <person name="Cuomo C.A."/>
        </authorList>
    </citation>
    <scope>NUCLEOTIDE SEQUENCE [LARGE SCALE GENOMIC DNA]</scope>
    <source>
        <strain evidence="10">UAMH 139</strain>
    </source>
</reference>
<dbReference type="SMART" id="SM00355">
    <property type="entry name" value="ZnF_C2H2"/>
    <property type="match status" value="6"/>
</dbReference>
<dbReference type="EMBL" id="LDEV01002817">
    <property type="protein sequence ID" value="KLJ07447.1"/>
    <property type="molecule type" value="Genomic_DNA"/>
</dbReference>
<dbReference type="AlphaFoldDB" id="A0A0H1B8W1"/>
<dbReference type="PANTHER" id="PTHR24406">
    <property type="entry name" value="TRANSCRIPTIONAL REPRESSOR CTCFL-RELATED"/>
    <property type="match status" value="1"/>
</dbReference>
<protein>
    <recommendedName>
        <fullName evidence="8">C2H2-type domain-containing protein</fullName>
    </recommendedName>
</protein>
<proteinExistence type="predicted"/>
<keyword evidence="3" id="KW-0677">Repeat</keyword>
<evidence type="ECO:0000256" key="5">
    <source>
        <dbReference type="ARBA" id="ARBA00022833"/>
    </source>
</evidence>
<dbReference type="OrthoDB" id="4175362at2759"/>
<comment type="subcellular location">
    <subcellularLocation>
        <location evidence="1">Nucleus</location>
    </subcellularLocation>
</comment>
<gene>
    <name evidence="9" type="ORF">EMPG_17070</name>
</gene>
<keyword evidence="2" id="KW-0479">Metal-binding</keyword>